<protein>
    <submittedName>
        <fullName evidence="1">Uncharacterized protein</fullName>
    </submittedName>
</protein>
<organism evidence="1">
    <name type="scientific">Rhizophora mucronata</name>
    <name type="common">Asiatic mangrove</name>
    <dbReference type="NCBI Taxonomy" id="61149"/>
    <lineage>
        <taxon>Eukaryota</taxon>
        <taxon>Viridiplantae</taxon>
        <taxon>Streptophyta</taxon>
        <taxon>Embryophyta</taxon>
        <taxon>Tracheophyta</taxon>
        <taxon>Spermatophyta</taxon>
        <taxon>Magnoliopsida</taxon>
        <taxon>eudicotyledons</taxon>
        <taxon>Gunneridae</taxon>
        <taxon>Pentapetalae</taxon>
        <taxon>rosids</taxon>
        <taxon>fabids</taxon>
        <taxon>Malpighiales</taxon>
        <taxon>Rhizophoraceae</taxon>
        <taxon>Rhizophora</taxon>
    </lineage>
</organism>
<evidence type="ECO:0000313" key="1">
    <source>
        <dbReference type="EMBL" id="MBX54723.1"/>
    </source>
</evidence>
<proteinExistence type="predicted"/>
<name>A0A2P2PJ14_RHIMU</name>
<dbReference type="EMBL" id="GGEC01074239">
    <property type="protein sequence ID" value="MBX54723.1"/>
    <property type="molecule type" value="Transcribed_RNA"/>
</dbReference>
<sequence>MFRVISVSSVSSYKSLTFSVNTDWVELGFRQVK</sequence>
<dbReference type="AlphaFoldDB" id="A0A2P2PJ14"/>
<accession>A0A2P2PJ14</accession>
<reference evidence="1" key="1">
    <citation type="submission" date="2018-02" db="EMBL/GenBank/DDBJ databases">
        <title>Rhizophora mucronata_Transcriptome.</title>
        <authorList>
            <person name="Meera S.P."/>
            <person name="Sreeshan A."/>
            <person name="Augustine A."/>
        </authorList>
    </citation>
    <scope>NUCLEOTIDE SEQUENCE</scope>
    <source>
        <tissue evidence="1">Leaf</tissue>
    </source>
</reference>